<evidence type="ECO:0000313" key="1">
    <source>
        <dbReference type="EMBL" id="GGZ97594.1"/>
    </source>
</evidence>
<comment type="caution">
    <text evidence="1">The sequence shown here is derived from an EMBL/GenBank/DDBJ whole genome shotgun (WGS) entry which is preliminary data.</text>
</comment>
<dbReference type="AlphaFoldDB" id="A0A918RHW8"/>
<dbReference type="Proteomes" id="UP000634139">
    <property type="component" value="Unassembled WGS sequence"/>
</dbReference>
<dbReference type="RefSeq" id="WP_189540617.1">
    <property type="nucleotide sequence ID" value="NZ_BMZD01000003.1"/>
</dbReference>
<name>A0A918RHW8_9SPHN</name>
<dbReference type="EMBL" id="BMZD01000003">
    <property type="protein sequence ID" value="GGZ97594.1"/>
    <property type="molecule type" value="Genomic_DNA"/>
</dbReference>
<organism evidence="1 2">
    <name type="scientific">Novosphingobium arvoryzae</name>
    <dbReference type="NCBI Taxonomy" id="1256514"/>
    <lineage>
        <taxon>Bacteria</taxon>
        <taxon>Pseudomonadati</taxon>
        <taxon>Pseudomonadota</taxon>
        <taxon>Alphaproteobacteria</taxon>
        <taxon>Sphingomonadales</taxon>
        <taxon>Sphingomonadaceae</taxon>
        <taxon>Novosphingobium</taxon>
    </lineage>
</organism>
<accession>A0A918RHW8</accession>
<sequence length="155" mass="17502">MSDGYNFAQLKTEILKLSKATDWETARKEWRLVSISQADEPEACLCGHFPIIDLCTIKNGVTGQSVDVGNVCVKRFLGFRSDLIFASIKRIKSNPDKSIGPDAAALFHRQGIINAWEYQFQQDTHRKRDLTARQLATRHSINRKVLAAIRSRGIT</sequence>
<proteinExistence type="predicted"/>
<evidence type="ECO:0000313" key="2">
    <source>
        <dbReference type="Proteomes" id="UP000634139"/>
    </source>
</evidence>
<reference evidence="1" key="2">
    <citation type="submission" date="2020-09" db="EMBL/GenBank/DDBJ databases">
        <authorList>
            <person name="Sun Q."/>
            <person name="Kim S."/>
        </authorList>
    </citation>
    <scope>NUCLEOTIDE SEQUENCE</scope>
    <source>
        <strain evidence="1">KCTC 32422</strain>
    </source>
</reference>
<keyword evidence="2" id="KW-1185">Reference proteome</keyword>
<protein>
    <submittedName>
        <fullName evidence="1">Uncharacterized protein</fullName>
    </submittedName>
</protein>
<gene>
    <name evidence="1" type="ORF">GCM10011617_17850</name>
</gene>
<reference evidence="1" key="1">
    <citation type="journal article" date="2014" name="Int. J. Syst. Evol. Microbiol.">
        <title>Complete genome sequence of Corynebacterium casei LMG S-19264T (=DSM 44701T), isolated from a smear-ripened cheese.</title>
        <authorList>
            <consortium name="US DOE Joint Genome Institute (JGI-PGF)"/>
            <person name="Walter F."/>
            <person name="Albersmeier A."/>
            <person name="Kalinowski J."/>
            <person name="Ruckert C."/>
        </authorList>
    </citation>
    <scope>NUCLEOTIDE SEQUENCE</scope>
    <source>
        <strain evidence="1">KCTC 32422</strain>
    </source>
</reference>